<dbReference type="Proteomes" id="UP000318017">
    <property type="component" value="Chromosome"/>
</dbReference>
<evidence type="ECO:0000313" key="3">
    <source>
        <dbReference type="Proteomes" id="UP000318017"/>
    </source>
</evidence>
<name>A0A518G099_9BACT</name>
<feature type="signal peptide" evidence="1">
    <location>
        <begin position="1"/>
        <end position="22"/>
    </location>
</feature>
<evidence type="ECO:0000256" key="1">
    <source>
        <dbReference type="SAM" id="SignalP"/>
    </source>
</evidence>
<dbReference type="KEGG" id="ahel:Q31a_03070"/>
<sequence length="201" mass="22115" precursor="true">MLSAALRLFASLLGILCFAAWATGQEATTTSPEQAAILKIAKADNIKAVYLYSFGRFTQWPAQEFALHPEFRIGIVGSAGVRSSLEKIAGKRTVHDRPIKVIYYQSVLDVELTDCDLLFVSATIFPVDIAALMGRLQETSVLTVTESSSRPNGTVVNFVESNGQIQFEINLEEAKRKQLAMDARLLRQGTRMQPHSPSQSP</sequence>
<dbReference type="RefSeq" id="WP_145072912.1">
    <property type="nucleotide sequence ID" value="NZ_CP036298.1"/>
</dbReference>
<keyword evidence="3" id="KW-1185">Reference proteome</keyword>
<dbReference type="EMBL" id="CP036298">
    <property type="protein sequence ID" value="QDV22028.1"/>
    <property type="molecule type" value="Genomic_DNA"/>
</dbReference>
<dbReference type="AlphaFoldDB" id="A0A518G099"/>
<protein>
    <recommendedName>
        <fullName evidence="4">YfiR family protein</fullName>
    </recommendedName>
</protein>
<proteinExistence type="predicted"/>
<gene>
    <name evidence="2" type="ORF">Q31a_03070</name>
</gene>
<feature type="chain" id="PRO_5021858734" description="YfiR family protein" evidence="1">
    <location>
        <begin position="23"/>
        <end position="201"/>
    </location>
</feature>
<dbReference type="OrthoDB" id="277577at2"/>
<reference evidence="2 3" key="1">
    <citation type="submission" date="2019-02" db="EMBL/GenBank/DDBJ databases">
        <title>Deep-cultivation of Planctomycetes and their phenomic and genomic characterization uncovers novel biology.</title>
        <authorList>
            <person name="Wiegand S."/>
            <person name="Jogler M."/>
            <person name="Boedeker C."/>
            <person name="Pinto D."/>
            <person name="Vollmers J."/>
            <person name="Rivas-Marin E."/>
            <person name="Kohn T."/>
            <person name="Peeters S.H."/>
            <person name="Heuer A."/>
            <person name="Rast P."/>
            <person name="Oberbeckmann S."/>
            <person name="Bunk B."/>
            <person name="Jeske O."/>
            <person name="Meyerdierks A."/>
            <person name="Storesund J.E."/>
            <person name="Kallscheuer N."/>
            <person name="Luecker S."/>
            <person name="Lage O.M."/>
            <person name="Pohl T."/>
            <person name="Merkel B.J."/>
            <person name="Hornburger P."/>
            <person name="Mueller R.-W."/>
            <person name="Bruemmer F."/>
            <person name="Labrenz M."/>
            <person name="Spormann A.M."/>
            <person name="Op den Camp H."/>
            <person name="Overmann J."/>
            <person name="Amann R."/>
            <person name="Jetten M.S.M."/>
            <person name="Mascher T."/>
            <person name="Medema M.H."/>
            <person name="Devos D.P."/>
            <person name="Kaster A.-K."/>
            <person name="Ovreas L."/>
            <person name="Rohde M."/>
            <person name="Galperin M.Y."/>
            <person name="Jogler C."/>
        </authorList>
    </citation>
    <scope>NUCLEOTIDE SEQUENCE [LARGE SCALE GENOMIC DNA]</scope>
    <source>
        <strain evidence="2 3">Q31a</strain>
    </source>
</reference>
<organism evidence="2 3">
    <name type="scientific">Aureliella helgolandensis</name>
    <dbReference type="NCBI Taxonomy" id="2527968"/>
    <lineage>
        <taxon>Bacteria</taxon>
        <taxon>Pseudomonadati</taxon>
        <taxon>Planctomycetota</taxon>
        <taxon>Planctomycetia</taxon>
        <taxon>Pirellulales</taxon>
        <taxon>Pirellulaceae</taxon>
        <taxon>Aureliella</taxon>
    </lineage>
</organism>
<dbReference type="Pfam" id="PF13689">
    <property type="entry name" value="DUF4154"/>
    <property type="match status" value="1"/>
</dbReference>
<accession>A0A518G099</accession>
<evidence type="ECO:0000313" key="2">
    <source>
        <dbReference type="EMBL" id="QDV22028.1"/>
    </source>
</evidence>
<dbReference type="InterPro" id="IPR025293">
    <property type="entry name" value="YfiR/HmsC-like"/>
</dbReference>
<evidence type="ECO:0008006" key="4">
    <source>
        <dbReference type="Google" id="ProtNLM"/>
    </source>
</evidence>
<keyword evidence="1" id="KW-0732">Signal</keyword>